<evidence type="ECO:0000313" key="3">
    <source>
        <dbReference type="Proteomes" id="UP000005778"/>
    </source>
</evidence>
<dbReference type="GO" id="GO:0003677">
    <property type="term" value="F:DNA binding"/>
    <property type="evidence" value="ECO:0007669"/>
    <property type="project" value="InterPro"/>
</dbReference>
<gene>
    <name evidence="2" type="ORF">DespoDRAFT_03740</name>
</gene>
<dbReference type="Proteomes" id="UP000005778">
    <property type="component" value="Chromosome"/>
</dbReference>
<dbReference type="HOGENOM" id="CLU_2842674_0_0_7"/>
<dbReference type="InterPro" id="IPR001387">
    <property type="entry name" value="Cro/C1-type_HTH"/>
</dbReference>
<protein>
    <submittedName>
        <fullName evidence="2">Putative transcriptional regulator</fullName>
    </submittedName>
</protein>
<reference evidence="2 3" key="2">
    <citation type="submission" date="2012-02" db="EMBL/GenBank/DDBJ databases">
        <title>Improved High-Quality Draft sequence of Desulfobacter postgatei 2ac9.</title>
        <authorList>
            <consortium name="US DOE Joint Genome Institute"/>
            <person name="Lucas S."/>
            <person name="Han J."/>
            <person name="Lapidus A."/>
            <person name="Cheng J.-F."/>
            <person name="Goodwin L."/>
            <person name="Pitluck S."/>
            <person name="Peters L."/>
            <person name="Ovchinnikova G."/>
            <person name="Held B."/>
            <person name="Detter J.C."/>
            <person name="Han C."/>
            <person name="Tapia R."/>
            <person name="Land M."/>
            <person name="Hauser L."/>
            <person name="Kyrpides N."/>
            <person name="Ivanova N."/>
            <person name="Pagani I."/>
            <person name="Orellana R."/>
            <person name="Lovley D."/>
            <person name="Woyke T."/>
        </authorList>
    </citation>
    <scope>NUCLEOTIDE SEQUENCE [LARGE SCALE GENOMIC DNA]</scope>
    <source>
        <strain evidence="2 3">2ac9</strain>
    </source>
</reference>
<dbReference type="Pfam" id="PF01381">
    <property type="entry name" value="HTH_3"/>
    <property type="match status" value="1"/>
</dbReference>
<dbReference type="EMBL" id="CM001488">
    <property type="protein sequence ID" value="EIM65475.1"/>
    <property type="molecule type" value="Genomic_DNA"/>
</dbReference>
<evidence type="ECO:0000259" key="1">
    <source>
        <dbReference type="PROSITE" id="PS50943"/>
    </source>
</evidence>
<dbReference type="AlphaFoldDB" id="I5B7L2"/>
<reference evidence="2 3" key="1">
    <citation type="submission" date="2011-09" db="EMBL/GenBank/DDBJ databases">
        <authorList>
            <consortium name="US DOE Joint Genome Institute (JGI-PGF)"/>
            <person name="Lucas S."/>
            <person name="Han J."/>
            <person name="Lapidus A."/>
            <person name="Cheng J.-F."/>
            <person name="Goodwin L."/>
            <person name="Pitluck S."/>
            <person name="Peters L."/>
            <person name="Land M.L."/>
            <person name="Hauser L."/>
            <person name="Orellana R."/>
            <person name="Lovley D."/>
            <person name="Woyke T.J."/>
        </authorList>
    </citation>
    <scope>NUCLEOTIDE SEQUENCE [LARGE SCALE GENOMIC DNA]</scope>
    <source>
        <strain evidence="2 3">2ac9</strain>
    </source>
</reference>
<name>I5B7L2_9BACT</name>
<keyword evidence="3" id="KW-1185">Reference proteome</keyword>
<accession>I5B7L2</accession>
<feature type="domain" description="HTH cro/C1-type" evidence="1">
    <location>
        <begin position="3"/>
        <end position="56"/>
    </location>
</feature>
<sequence length="65" mass="7258">MNLKQARQQARLSQQQVAQAAGVSAMTISNLERGRHRPQPATARRLERLFGQILEFAAEEEGAIQ</sequence>
<dbReference type="RefSeq" id="WP_004075701.1">
    <property type="nucleotide sequence ID" value="NZ_CM001488.1"/>
</dbReference>
<evidence type="ECO:0000313" key="2">
    <source>
        <dbReference type="EMBL" id="EIM65475.1"/>
    </source>
</evidence>
<dbReference type="InterPro" id="IPR010982">
    <property type="entry name" value="Lambda_DNA-bd_dom_sf"/>
</dbReference>
<dbReference type="STRING" id="879212.DespoDRAFT_03740"/>
<proteinExistence type="predicted"/>
<dbReference type="SUPFAM" id="SSF47413">
    <property type="entry name" value="lambda repressor-like DNA-binding domains"/>
    <property type="match status" value="1"/>
</dbReference>
<dbReference type="SMART" id="SM00530">
    <property type="entry name" value="HTH_XRE"/>
    <property type="match status" value="1"/>
</dbReference>
<organism evidence="2 3">
    <name type="scientific">Desulfobacter postgatei 2ac9</name>
    <dbReference type="NCBI Taxonomy" id="879212"/>
    <lineage>
        <taxon>Bacteria</taxon>
        <taxon>Pseudomonadati</taxon>
        <taxon>Thermodesulfobacteriota</taxon>
        <taxon>Desulfobacteria</taxon>
        <taxon>Desulfobacterales</taxon>
        <taxon>Desulfobacteraceae</taxon>
        <taxon>Desulfobacter</taxon>
    </lineage>
</organism>
<dbReference type="Gene3D" id="1.10.260.40">
    <property type="entry name" value="lambda repressor-like DNA-binding domains"/>
    <property type="match status" value="1"/>
</dbReference>
<dbReference type="PROSITE" id="PS50943">
    <property type="entry name" value="HTH_CROC1"/>
    <property type="match status" value="1"/>
</dbReference>
<dbReference type="CDD" id="cd00093">
    <property type="entry name" value="HTH_XRE"/>
    <property type="match status" value="1"/>
</dbReference>